<sequence>MSTSTTSPDWTAASFSPWPNFGTEEQEAAVRVLASGKVNYWTGQEGRQFEKEYAAYTGCEHAIAVSNGTTALELALYALDLQPGDEVIVPCRTFIASASCVVARGGRPVMADVDADSQNLTVDTIEAAITERTRGIIAVHLAGWPCDMEPIMELARERGLFVIEDSAQAHGATYKGRPVGSWGDMGAFSFCQDKILTTAGEGGMLVTNNTELWDRAWRYKDHGKTPDAFYAPKPPSTQFRWLHESFGTNMRMTEIQSAIGRIVLGKLDGWVETRRRYASQLAETCDQFAGLRTPRPDDDCQHAYYKFYTQVVPENLAEGWSRDRILESLRSYGIPSFSGSCSEIYREDAFPAEWKPAERLPVACELGETSIMLLVHPTLTQQNIDQTCEAIREVMAAATACRMKAA</sequence>
<dbReference type="Pfam" id="PF01041">
    <property type="entry name" value="DegT_DnrJ_EryC1"/>
    <property type="match status" value="1"/>
</dbReference>
<dbReference type="InterPro" id="IPR000653">
    <property type="entry name" value="DegT/StrS_aminotransferase"/>
</dbReference>
<dbReference type="Gene3D" id="3.40.640.10">
    <property type="entry name" value="Type I PLP-dependent aspartate aminotransferase-like (Major domain)"/>
    <property type="match status" value="1"/>
</dbReference>
<feature type="active site" description="Proton acceptor" evidence="2">
    <location>
        <position position="194"/>
    </location>
</feature>
<keyword evidence="5" id="KW-0808">Transferase</keyword>
<name>F0SSF5_RUBBR</name>
<dbReference type="PANTHER" id="PTHR30244:SF34">
    <property type="entry name" value="DTDP-4-AMINO-4,6-DIDEOXYGALACTOSE TRANSAMINASE"/>
    <property type="match status" value="1"/>
</dbReference>
<keyword evidence="3 4" id="KW-0663">Pyridoxal phosphate</keyword>
<dbReference type="HOGENOM" id="CLU_033332_7_2_0"/>
<dbReference type="PANTHER" id="PTHR30244">
    <property type="entry name" value="TRANSAMINASE"/>
    <property type="match status" value="1"/>
</dbReference>
<dbReference type="AlphaFoldDB" id="F0SSF5"/>
<dbReference type="Proteomes" id="UP000006860">
    <property type="component" value="Chromosome"/>
</dbReference>
<dbReference type="GO" id="GO:0030170">
    <property type="term" value="F:pyridoxal phosphate binding"/>
    <property type="evidence" value="ECO:0007669"/>
    <property type="project" value="TreeGrafter"/>
</dbReference>
<dbReference type="KEGG" id="pbs:Plabr_1615"/>
<evidence type="ECO:0000256" key="4">
    <source>
        <dbReference type="RuleBase" id="RU004508"/>
    </source>
</evidence>
<dbReference type="GO" id="GO:0047310">
    <property type="term" value="F:glutamine-scyllo-inositol transaminase activity"/>
    <property type="evidence" value="ECO:0007669"/>
    <property type="project" value="UniProtKB-EC"/>
</dbReference>
<dbReference type="PIRSF" id="PIRSF000390">
    <property type="entry name" value="PLP_StrS"/>
    <property type="match status" value="1"/>
</dbReference>
<feature type="modified residue" description="N6-(pyridoxal phosphate)lysine" evidence="3">
    <location>
        <position position="194"/>
    </location>
</feature>
<dbReference type="InterPro" id="IPR015422">
    <property type="entry name" value="PyrdxlP-dep_Trfase_small"/>
</dbReference>
<dbReference type="SUPFAM" id="SSF53383">
    <property type="entry name" value="PLP-dependent transferases"/>
    <property type="match status" value="1"/>
</dbReference>
<accession>F0SSF5</accession>
<reference evidence="6" key="1">
    <citation type="submission" date="2011-02" db="EMBL/GenBank/DDBJ databases">
        <title>The complete genome of Planctomyces brasiliensis DSM 5305.</title>
        <authorList>
            <person name="Lucas S."/>
            <person name="Copeland A."/>
            <person name="Lapidus A."/>
            <person name="Bruce D."/>
            <person name="Goodwin L."/>
            <person name="Pitluck S."/>
            <person name="Kyrpides N."/>
            <person name="Mavromatis K."/>
            <person name="Pagani I."/>
            <person name="Ivanova N."/>
            <person name="Ovchinnikova G."/>
            <person name="Lu M."/>
            <person name="Detter J.C."/>
            <person name="Han C."/>
            <person name="Land M."/>
            <person name="Hauser L."/>
            <person name="Markowitz V."/>
            <person name="Cheng J.-F."/>
            <person name="Hugenholtz P."/>
            <person name="Woyke T."/>
            <person name="Wu D."/>
            <person name="Tindall B."/>
            <person name="Pomrenke H.G."/>
            <person name="Brambilla E."/>
            <person name="Klenk H.-P."/>
            <person name="Eisen J.A."/>
        </authorList>
    </citation>
    <scope>NUCLEOTIDE SEQUENCE [LARGE SCALE GENOMIC DNA]</scope>
    <source>
        <strain evidence="6">ATCC 49424 / DSM 5305 / JCM 21570 / NBRC 103401 / IFAM 1448</strain>
    </source>
</reference>
<evidence type="ECO:0000313" key="5">
    <source>
        <dbReference type="EMBL" id="ADY59226.1"/>
    </source>
</evidence>
<evidence type="ECO:0000313" key="6">
    <source>
        <dbReference type="Proteomes" id="UP000006860"/>
    </source>
</evidence>
<organism evidence="5 6">
    <name type="scientific">Rubinisphaera brasiliensis (strain ATCC 49424 / DSM 5305 / JCM 21570 / IAM 15109 / NBRC 103401 / IFAM 1448)</name>
    <name type="common">Planctomyces brasiliensis</name>
    <dbReference type="NCBI Taxonomy" id="756272"/>
    <lineage>
        <taxon>Bacteria</taxon>
        <taxon>Pseudomonadati</taxon>
        <taxon>Planctomycetota</taxon>
        <taxon>Planctomycetia</taxon>
        <taxon>Planctomycetales</taxon>
        <taxon>Planctomycetaceae</taxon>
        <taxon>Rubinisphaera</taxon>
    </lineage>
</organism>
<dbReference type="CDD" id="cd00616">
    <property type="entry name" value="AHBA_syn"/>
    <property type="match status" value="1"/>
</dbReference>
<dbReference type="GO" id="GO:0000271">
    <property type="term" value="P:polysaccharide biosynthetic process"/>
    <property type="evidence" value="ECO:0007669"/>
    <property type="project" value="TreeGrafter"/>
</dbReference>
<comment type="similarity">
    <text evidence="1 4">Belongs to the DegT/DnrJ/EryC1 family.</text>
</comment>
<dbReference type="EC" id="2.6.1.50" evidence="5"/>
<proteinExistence type="inferred from homology"/>
<evidence type="ECO:0000256" key="3">
    <source>
        <dbReference type="PIRSR" id="PIRSR000390-2"/>
    </source>
</evidence>
<dbReference type="RefSeq" id="WP_013627953.1">
    <property type="nucleotide sequence ID" value="NC_015174.1"/>
</dbReference>
<dbReference type="STRING" id="756272.Plabr_1615"/>
<dbReference type="eggNOG" id="COG0399">
    <property type="taxonomic scope" value="Bacteria"/>
</dbReference>
<gene>
    <name evidence="5" type="ordered locus">Plabr_1615</name>
</gene>
<dbReference type="Gene3D" id="3.90.1150.10">
    <property type="entry name" value="Aspartate Aminotransferase, domain 1"/>
    <property type="match status" value="1"/>
</dbReference>
<dbReference type="InterPro" id="IPR015421">
    <property type="entry name" value="PyrdxlP-dep_Trfase_major"/>
</dbReference>
<protein>
    <submittedName>
        <fullName evidence="5">Glutamine--scyllo-inositol transaminase</fullName>
        <ecNumber evidence="5">2.6.1.50</ecNumber>
    </submittedName>
</protein>
<dbReference type="EMBL" id="CP002546">
    <property type="protein sequence ID" value="ADY59226.1"/>
    <property type="molecule type" value="Genomic_DNA"/>
</dbReference>
<evidence type="ECO:0000256" key="2">
    <source>
        <dbReference type="PIRSR" id="PIRSR000390-1"/>
    </source>
</evidence>
<dbReference type="InterPro" id="IPR015424">
    <property type="entry name" value="PyrdxlP-dep_Trfase"/>
</dbReference>
<keyword evidence="5" id="KW-0032">Aminotransferase</keyword>
<keyword evidence="6" id="KW-1185">Reference proteome</keyword>
<evidence type="ECO:0000256" key="1">
    <source>
        <dbReference type="ARBA" id="ARBA00037999"/>
    </source>
</evidence>
<dbReference type="OrthoDB" id="9810913at2"/>